<comment type="caution">
    <text evidence="3">The sequence shown here is derived from an EMBL/GenBank/DDBJ whole genome shotgun (WGS) entry which is preliminary data.</text>
</comment>
<dbReference type="InterPro" id="IPR036116">
    <property type="entry name" value="FN3_sf"/>
</dbReference>
<evidence type="ECO:0000259" key="2">
    <source>
        <dbReference type="PROSITE" id="PS50853"/>
    </source>
</evidence>
<sequence>MAGKRSLMKRVGMVSSMLPVLLLCAPGLARAQTTASLWSGTTAPAPAQLDPDTTAVEVGVRFQSSSPGVLDKVRFYRDPSAALTTSAVHVWSASGALLASSVWVGEGGPHSGWVTLDIYPDVPLAANTQYVVSYHAPQGRYTVTEDAFASGYTAGVLSVPVDGGVYAYGPRGTFPTGTWNHSNYWVEPLVKFAPPETPLFARAYPGNNAAAVRWDAASGAQTYAVLRATSEAGPYQTVASGLTRTAWLDTGVTNGVASFYQVRASNMYGTSAPSYRATVTPAPTVFSLWKTPTPSGVFASDDTDGVELGVRFKSDVPGIVDAVRFYRDPGAPLEERVVHLWDAQGALLATGIFVGEGGPGSGWQTVDLYPDVAVQENTAYTVSYYAPAGGYTVASQAFVIPYYAQPLHVEADGGVFAYGPEGTFPTLSWESSNYWVEPVFRVR</sequence>
<proteinExistence type="predicted"/>
<dbReference type="InterPro" id="IPR003961">
    <property type="entry name" value="FN3_dom"/>
</dbReference>
<dbReference type="InterPro" id="IPR013783">
    <property type="entry name" value="Ig-like_fold"/>
</dbReference>
<dbReference type="InterPro" id="IPR025141">
    <property type="entry name" value="DUF4082"/>
</dbReference>
<reference evidence="4" key="1">
    <citation type="submission" date="2018-09" db="EMBL/GenBank/DDBJ databases">
        <authorList>
            <person name="Livingstone P.G."/>
            <person name="Whitworth D.E."/>
        </authorList>
    </citation>
    <scope>NUCLEOTIDE SEQUENCE [LARGE SCALE GENOMIC DNA]</scope>
    <source>
        <strain evidence="4">CA051B</strain>
    </source>
</reference>
<feature type="chain" id="PRO_5017313942" evidence="1">
    <location>
        <begin position="32"/>
        <end position="443"/>
    </location>
</feature>
<accession>A0A3A8Q4G0</accession>
<feature type="domain" description="Fibronectin type-III" evidence="2">
    <location>
        <begin position="194"/>
        <end position="284"/>
    </location>
</feature>
<dbReference type="Proteomes" id="UP000272888">
    <property type="component" value="Unassembled WGS sequence"/>
</dbReference>
<evidence type="ECO:0000256" key="1">
    <source>
        <dbReference type="SAM" id="SignalP"/>
    </source>
</evidence>
<dbReference type="Pfam" id="PF13313">
    <property type="entry name" value="DUF4082"/>
    <property type="match status" value="2"/>
</dbReference>
<dbReference type="EMBL" id="RAWB01000103">
    <property type="protein sequence ID" value="RKH60995.1"/>
    <property type="molecule type" value="Genomic_DNA"/>
</dbReference>
<dbReference type="PROSITE" id="PS50853">
    <property type="entry name" value="FN3"/>
    <property type="match status" value="1"/>
</dbReference>
<gene>
    <name evidence="3" type="ORF">D7V93_12395</name>
</gene>
<feature type="signal peptide" evidence="1">
    <location>
        <begin position="1"/>
        <end position="31"/>
    </location>
</feature>
<dbReference type="Gene3D" id="2.60.40.10">
    <property type="entry name" value="Immunoglobulins"/>
    <property type="match status" value="1"/>
</dbReference>
<evidence type="ECO:0000313" key="3">
    <source>
        <dbReference type="EMBL" id="RKH60995.1"/>
    </source>
</evidence>
<keyword evidence="1" id="KW-0732">Signal</keyword>
<keyword evidence="4" id="KW-1185">Reference proteome</keyword>
<dbReference type="AlphaFoldDB" id="A0A3A8Q4G0"/>
<dbReference type="SUPFAM" id="SSF49265">
    <property type="entry name" value="Fibronectin type III"/>
    <property type="match status" value="1"/>
</dbReference>
<protein>
    <submittedName>
        <fullName evidence="3">DUF4082 domain-containing protein</fullName>
    </submittedName>
</protein>
<name>A0A3A8Q4G0_9BACT</name>
<organism evidence="3 4">
    <name type="scientific">Corallococcus llansteffanensis</name>
    <dbReference type="NCBI Taxonomy" id="2316731"/>
    <lineage>
        <taxon>Bacteria</taxon>
        <taxon>Pseudomonadati</taxon>
        <taxon>Myxococcota</taxon>
        <taxon>Myxococcia</taxon>
        <taxon>Myxococcales</taxon>
        <taxon>Cystobacterineae</taxon>
        <taxon>Myxococcaceae</taxon>
        <taxon>Corallococcus</taxon>
    </lineage>
</organism>
<evidence type="ECO:0000313" key="4">
    <source>
        <dbReference type="Proteomes" id="UP000272888"/>
    </source>
</evidence>